<accession>A0A931A745</accession>
<comment type="caution">
    <text evidence="2">The sequence shown here is derived from an EMBL/GenBank/DDBJ whole genome shotgun (WGS) entry which is preliminary data.</text>
</comment>
<evidence type="ECO:0000313" key="3">
    <source>
        <dbReference type="Proteomes" id="UP000605361"/>
    </source>
</evidence>
<keyword evidence="3" id="KW-1185">Reference proteome</keyword>
<evidence type="ECO:0000313" key="2">
    <source>
        <dbReference type="EMBL" id="MBF8187486.1"/>
    </source>
</evidence>
<dbReference type="RefSeq" id="WP_195896448.1">
    <property type="nucleotide sequence ID" value="NZ_JADOGI010000046.1"/>
</dbReference>
<dbReference type="EMBL" id="JADOGI010000046">
    <property type="protein sequence ID" value="MBF8187486.1"/>
    <property type="molecule type" value="Genomic_DNA"/>
</dbReference>
<sequence>MAGTGEGVPRWVKVAAIVAAVVVLFVVAMMLVGGGGMGHQIPSHGDNASSAPSTGGFE</sequence>
<name>A0A931A745_9ACTN</name>
<dbReference type="Proteomes" id="UP000605361">
    <property type="component" value="Unassembled WGS sequence"/>
</dbReference>
<organism evidence="2 3">
    <name type="scientific">Nonomuraea cypriaca</name>
    <dbReference type="NCBI Taxonomy" id="1187855"/>
    <lineage>
        <taxon>Bacteria</taxon>
        <taxon>Bacillati</taxon>
        <taxon>Actinomycetota</taxon>
        <taxon>Actinomycetes</taxon>
        <taxon>Streptosporangiales</taxon>
        <taxon>Streptosporangiaceae</taxon>
        <taxon>Nonomuraea</taxon>
    </lineage>
</organism>
<keyword evidence="1" id="KW-1133">Transmembrane helix</keyword>
<protein>
    <submittedName>
        <fullName evidence="2">Uncharacterized protein</fullName>
    </submittedName>
</protein>
<proteinExistence type="predicted"/>
<feature type="transmembrane region" description="Helical" evidence="1">
    <location>
        <begin position="12"/>
        <end position="32"/>
    </location>
</feature>
<dbReference type="AlphaFoldDB" id="A0A931A745"/>
<reference evidence="2" key="1">
    <citation type="submission" date="2020-11" db="EMBL/GenBank/DDBJ databases">
        <title>Whole-genome analyses of Nonomuraea sp. K274.</title>
        <authorList>
            <person name="Veyisoglu A."/>
        </authorList>
    </citation>
    <scope>NUCLEOTIDE SEQUENCE</scope>
    <source>
        <strain evidence="2">K274</strain>
    </source>
</reference>
<gene>
    <name evidence="2" type="ORF">ITP53_17440</name>
</gene>
<keyword evidence="1" id="KW-0472">Membrane</keyword>
<evidence type="ECO:0000256" key="1">
    <source>
        <dbReference type="SAM" id="Phobius"/>
    </source>
</evidence>
<keyword evidence="1" id="KW-0812">Transmembrane</keyword>